<evidence type="ECO:0000313" key="1">
    <source>
        <dbReference type="EMBL" id="CAB3221277.1"/>
    </source>
</evidence>
<comment type="caution">
    <text evidence="2">The sequence shown here is derived from an EMBL/GenBank/DDBJ whole genome shotgun (WGS) entry which is preliminary data.</text>
</comment>
<dbReference type="OrthoDB" id="10480541at2759"/>
<accession>A0A8S1A4M5</accession>
<reference evidence="3 4" key="1">
    <citation type="submission" date="2020-04" db="EMBL/GenBank/DDBJ databases">
        <authorList>
            <person name="Wallbank WR R."/>
            <person name="Pardo Diaz C."/>
            <person name="Kozak K."/>
            <person name="Martin S."/>
            <person name="Jiggins C."/>
            <person name="Moest M."/>
            <person name="Warren A I."/>
            <person name="Byers J.R.P. K."/>
            <person name="Montejo-Kovacevich G."/>
            <person name="Yen C E."/>
        </authorList>
    </citation>
    <scope>NUCLEOTIDE SEQUENCE [LARGE SCALE GENOMIC DNA]</scope>
</reference>
<gene>
    <name evidence="1" type="ORF">APLA_LOCUS747</name>
    <name evidence="2" type="ORF">APLA_LOCUS7770</name>
</gene>
<sequence>MTTVHTGSCPFGGWAVGDPAAVGARDKLYIFIGGRLAERASPAPDGRLVMSGTVTFLAFRSRSVLNSCFKTGCSALEAGAAAANERAPH</sequence>
<dbReference type="EMBL" id="CADEBC010000502">
    <property type="protein sequence ID" value="CAB3239344.1"/>
    <property type="molecule type" value="Genomic_DNA"/>
</dbReference>
<keyword evidence="3" id="KW-1185">Reference proteome</keyword>
<dbReference type="AlphaFoldDB" id="A0A8S1A4M5"/>
<name>A0A8S1A4M5_ARCPL</name>
<evidence type="ECO:0000313" key="2">
    <source>
        <dbReference type="EMBL" id="CAB3239344.1"/>
    </source>
</evidence>
<organism evidence="2 3">
    <name type="scientific">Arctia plantaginis</name>
    <name type="common">Wood tiger moth</name>
    <name type="synonym">Phalaena plantaginis</name>
    <dbReference type="NCBI Taxonomy" id="874455"/>
    <lineage>
        <taxon>Eukaryota</taxon>
        <taxon>Metazoa</taxon>
        <taxon>Ecdysozoa</taxon>
        <taxon>Arthropoda</taxon>
        <taxon>Hexapoda</taxon>
        <taxon>Insecta</taxon>
        <taxon>Pterygota</taxon>
        <taxon>Neoptera</taxon>
        <taxon>Endopterygota</taxon>
        <taxon>Lepidoptera</taxon>
        <taxon>Glossata</taxon>
        <taxon>Ditrysia</taxon>
        <taxon>Noctuoidea</taxon>
        <taxon>Erebidae</taxon>
        <taxon>Arctiinae</taxon>
        <taxon>Arctia</taxon>
    </lineage>
</organism>
<dbReference type="Proteomes" id="UP000494256">
    <property type="component" value="Unassembled WGS sequence"/>
</dbReference>
<proteinExistence type="predicted"/>
<dbReference type="EMBL" id="CADEBD010000045">
    <property type="protein sequence ID" value="CAB3221277.1"/>
    <property type="molecule type" value="Genomic_DNA"/>
</dbReference>
<evidence type="ECO:0000313" key="3">
    <source>
        <dbReference type="Proteomes" id="UP000494106"/>
    </source>
</evidence>
<evidence type="ECO:0000313" key="4">
    <source>
        <dbReference type="Proteomes" id="UP000494256"/>
    </source>
</evidence>
<protein>
    <submittedName>
        <fullName evidence="2">Uncharacterized protein</fullName>
    </submittedName>
</protein>
<dbReference type="Proteomes" id="UP000494106">
    <property type="component" value="Unassembled WGS sequence"/>
</dbReference>